<evidence type="ECO:0000256" key="1">
    <source>
        <dbReference type="SAM" id="MobiDB-lite"/>
    </source>
</evidence>
<name>U5Y1C9_9VIRU</name>
<protein>
    <submittedName>
        <fullName evidence="2">Gp2</fullName>
    </submittedName>
</protein>
<evidence type="ECO:0000313" key="2">
    <source>
        <dbReference type="EMBL" id="AGZ83337.1"/>
    </source>
</evidence>
<accession>U5Y1C9</accession>
<feature type="compositionally biased region" description="Low complexity" evidence="1">
    <location>
        <begin position="455"/>
        <end position="466"/>
    </location>
</feature>
<sequence length="466" mass="50322">MSINRVTRAEKLLNKLVERKKLSPHGRDWLIAALDPFHDTRLDNLAGWPDMSDQPSLVRCFKSSKTITAPSGIEDGGTWDAVINTYPVANLSVLGVVPVRAGNHFVISNSSSNRNLAPLLIRKYPPGRGWTPGNYQHEDDFLTLPDEISTGNGRLIGMGFEVVNTTADLHKQGTCYVYEFPQPTQMEAFTTGTVVNDMWVPNTTGFGTTILSGPNDEDEIMLLPGSRFWEAAKGNYSVVPFRDQHNPAGGPIDVMIQFSPELDKSHNTTQSENPCMANLNSYTAIGSSTISQFNTNRLTNTHSTGAAYVGLSKQTALTVSVIFYYEQFPGVKDTQVVTLATPSAAYDPVALELYSLALSEMPVAVPAGMNGLGEWFAGAISRLAPIIGTLLTPIAGPLAPAVGSAAKLVADGYLVQNGGDKTPKRLIATNPPKRASSQLPAQRGHAGRVPTNPQRTTTNKTNSKRR</sequence>
<organism evidence="2">
    <name type="scientific">Eunivirus</name>
    <dbReference type="NCBI Taxonomy" id="1416630"/>
    <lineage>
        <taxon>Viruses</taxon>
        <taxon>environmental samples</taxon>
    </lineage>
</organism>
<reference evidence="2" key="1">
    <citation type="submission" date="2013-07" db="EMBL/GenBank/DDBJ databases">
        <title>Viruses identified in SF wastewater.</title>
        <authorList>
            <person name="Greninger A.L."/>
            <person name="Kellogg M."/>
            <person name="DeRisi J.L."/>
        </authorList>
    </citation>
    <scope>NUCLEOTIDE SEQUENCE</scope>
</reference>
<dbReference type="EMBL" id="KF412900">
    <property type="protein sequence ID" value="AGZ83337.1"/>
    <property type="molecule type" value="Genomic_RNA"/>
</dbReference>
<proteinExistence type="predicted"/>
<feature type="region of interest" description="Disordered" evidence="1">
    <location>
        <begin position="420"/>
        <end position="466"/>
    </location>
</feature>